<reference evidence="1" key="1">
    <citation type="submission" date="2020-07" db="EMBL/GenBank/DDBJ databases">
        <title>Multicomponent nature underlies the extraordinary mechanical properties of spider dragline silk.</title>
        <authorList>
            <person name="Kono N."/>
            <person name="Nakamura H."/>
            <person name="Mori M."/>
            <person name="Yoshida Y."/>
            <person name="Ohtoshi R."/>
            <person name="Malay A.D."/>
            <person name="Moran D.A.P."/>
            <person name="Tomita M."/>
            <person name="Numata K."/>
            <person name="Arakawa K."/>
        </authorList>
    </citation>
    <scope>NUCLEOTIDE SEQUENCE</scope>
</reference>
<evidence type="ECO:0000313" key="1">
    <source>
        <dbReference type="EMBL" id="GFQ90168.1"/>
    </source>
</evidence>
<accession>A0A8X6L1F2</accession>
<evidence type="ECO:0000313" key="2">
    <source>
        <dbReference type="Proteomes" id="UP000887116"/>
    </source>
</evidence>
<dbReference type="Proteomes" id="UP000887116">
    <property type="component" value="Unassembled WGS sequence"/>
</dbReference>
<organism evidence="1 2">
    <name type="scientific">Trichonephila clavata</name>
    <name type="common">Joro spider</name>
    <name type="synonym">Nephila clavata</name>
    <dbReference type="NCBI Taxonomy" id="2740835"/>
    <lineage>
        <taxon>Eukaryota</taxon>
        <taxon>Metazoa</taxon>
        <taxon>Ecdysozoa</taxon>
        <taxon>Arthropoda</taxon>
        <taxon>Chelicerata</taxon>
        <taxon>Arachnida</taxon>
        <taxon>Araneae</taxon>
        <taxon>Araneomorphae</taxon>
        <taxon>Entelegynae</taxon>
        <taxon>Araneoidea</taxon>
        <taxon>Nephilidae</taxon>
        <taxon>Trichonephila</taxon>
    </lineage>
</organism>
<gene>
    <name evidence="1" type="ORF">TNCT_365201</name>
</gene>
<name>A0A8X6L1F2_TRICU</name>
<protein>
    <submittedName>
        <fullName evidence="1">Uncharacterized protein</fullName>
    </submittedName>
</protein>
<dbReference type="EMBL" id="BMAO01013645">
    <property type="protein sequence ID" value="GFQ90168.1"/>
    <property type="molecule type" value="Genomic_DNA"/>
</dbReference>
<dbReference type="AlphaFoldDB" id="A0A8X6L1F2"/>
<keyword evidence="2" id="KW-1185">Reference proteome</keyword>
<proteinExistence type="predicted"/>
<sequence length="95" mass="10781">MLTIYNFSTRDFPTGIESSCYFCPDASLLQGKHIMPRKTSKTASAHYVCKKPRKSFGIGINEICDREQNSFPPARVILWEKNSGNTNSEVKYPEC</sequence>
<comment type="caution">
    <text evidence="1">The sequence shown here is derived from an EMBL/GenBank/DDBJ whole genome shotgun (WGS) entry which is preliminary data.</text>
</comment>